<comment type="caution">
    <text evidence="3">The sequence shown here is derived from an EMBL/GenBank/DDBJ whole genome shotgun (WGS) entry which is preliminary data.</text>
</comment>
<dbReference type="GO" id="GO:0009244">
    <property type="term" value="P:lipopolysaccharide core region biosynthetic process"/>
    <property type="evidence" value="ECO:0007669"/>
    <property type="project" value="TreeGrafter"/>
</dbReference>
<dbReference type="PANTHER" id="PTHR30160:SF1">
    <property type="entry name" value="LIPOPOLYSACCHARIDE 1,2-N-ACETYLGLUCOSAMINETRANSFERASE-RELATED"/>
    <property type="match status" value="1"/>
</dbReference>
<evidence type="ECO:0000256" key="1">
    <source>
        <dbReference type="ARBA" id="ARBA00022676"/>
    </source>
</evidence>
<dbReference type="SUPFAM" id="SSF53756">
    <property type="entry name" value="UDP-Glycosyltransferase/glycogen phosphorylase"/>
    <property type="match status" value="1"/>
</dbReference>
<keyword evidence="2 3" id="KW-0808">Transferase</keyword>
<sequence length="360" mass="39440">MLHRRAAAVVRFSSLGDVLLAAHVPGYLKEEDSGRRVLFVTKERYANLLRGHPHVDRVYAVRERHGGYAPTPSCISGSLRDLIYAMRRDGVEEILDLHRNWRSFRVRTAFSDAKHRLPPKYALRRRLMVYARWLKPAPVPPLLRTYRRLCGLDPAGGSEAWLRRALSDVELERGAERAGRGALARGFILLGAGARWETKRWPARHFVALADRIERERGLESLYAVAPGERAAAELMPLLPGREGALLALPFRELAALAAHARAVVSNDSAVLHLGPALGIPAVGVFGGTVPQFGFARQGPLDEVAEIEVGCRPCGVHGRSRCPLGHHACMKRLDPDLTFRALARALDGAGAASAAAVSRA</sequence>
<evidence type="ECO:0000313" key="3">
    <source>
        <dbReference type="EMBL" id="TMQ60367.1"/>
    </source>
</evidence>
<protein>
    <submittedName>
        <fullName evidence="3">Glycosyltransferase family 9 protein</fullName>
    </submittedName>
</protein>
<dbReference type="AlphaFoldDB" id="A0A538T9V9"/>
<dbReference type="Pfam" id="PF01075">
    <property type="entry name" value="Glyco_transf_9"/>
    <property type="match status" value="1"/>
</dbReference>
<evidence type="ECO:0000256" key="2">
    <source>
        <dbReference type="ARBA" id="ARBA00022679"/>
    </source>
</evidence>
<dbReference type="Proteomes" id="UP000316852">
    <property type="component" value="Unassembled WGS sequence"/>
</dbReference>
<dbReference type="Gene3D" id="3.40.50.2000">
    <property type="entry name" value="Glycogen Phosphorylase B"/>
    <property type="match status" value="2"/>
</dbReference>
<dbReference type="InterPro" id="IPR002201">
    <property type="entry name" value="Glyco_trans_9"/>
</dbReference>
<gene>
    <name evidence="3" type="ORF">E6K76_01660</name>
</gene>
<name>A0A538T9V9_UNCEI</name>
<dbReference type="PANTHER" id="PTHR30160">
    <property type="entry name" value="TETRAACYLDISACCHARIDE 4'-KINASE-RELATED"/>
    <property type="match status" value="1"/>
</dbReference>
<keyword evidence="1" id="KW-0328">Glycosyltransferase</keyword>
<dbReference type="GO" id="GO:0008713">
    <property type="term" value="F:ADP-heptose-lipopolysaccharide heptosyltransferase activity"/>
    <property type="evidence" value="ECO:0007669"/>
    <property type="project" value="TreeGrafter"/>
</dbReference>
<dbReference type="GO" id="GO:0005829">
    <property type="term" value="C:cytosol"/>
    <property type="evidence" value="ECO:0007669"/>
    <property type="project" value="TreeGrafter"/>
</dbReference>
<reference evidence="3 4" key="1">
    <citation type="journal article" date="2019" name="Nat. Microbiol.">
        <title>Mediterranean grassland soil C-N compound turnover is dependent on rainfall and depth, and is mediated by genomically divergent microorganisms.</title>
        <authorList>
            <person name="Diamond S."/>
            <person name="Andeer P.F."/>
            <person name="Li Z."/>
            <person name="Crits-Christoph A."/>
            <person name="Burstein D."/>
            <person name="Anantharaman K."/>
            <person name="Lane K.R."/>
            <person name="Thomas B.C."/>
            <person name="Pan C."/>
            <person name="Northen T.R."/>
            <person name="Banfield J.F."/>
        </authorList>
    </citation>
    <scope>NUCLEOTIDE SEQUENCE [LARGE SCALE GENOMIC DNA]</scope>
    <source>
        <strain evidence="3">WS_6</strain>
    </source>
</reference>
<dbReference type="InterPro" id="IPR051199">
    <property type="entry name" value="LPS_LOS_Heptosyltrfase"/>
</dbReference>
<dbReference type="EMBL" id="VBOW01000014">
    <property type="protein sequence ID" value="TMQ60367.1"/>
    <property type="molecule type" value="Genomic_DNA"/>
</dbReference>
<accession>A0A538T9V9</accession>
<evidence type="ECO:0000313" key="4">
    <source>
        <dbReference type="Proteomes" id="UP000316852"/>
    </source>
</evidence>
<proteinExistence type="predicted"/>
<organism evidence="3 4">
    <name type="scientific">Eiseniibacteriota bacterium</name>
    <dbReference type="NCBI Taxonomy" id="2212470"/>
    <lineage>
        <taxon>Bacteria</taxon>
        <taxon>Candidatus Eiseniibacteriota</taxon>
    </lineage>
</organism>
<dbReference type="CDD" id="cd03789">
    <property type="entry name" value="GT9_LPS_heptosyltransferase"/>
    <property type="match status" value="1"/>
</dbReference>